<evidence type="ECO:0000313" key="4">
    <source>
        <dbReference type="Proteomes" id="UP000494108"/>
    </source>
</evidence>
<dbReference type="AlphaFoldDB" id="A0A6S6YJW6"/>
<accession>A0A6S6YJW6</accession>
<reference evidence="3 4" key="1">
    <citation type="submission" date="2020-04" db="EMBL/GenBank/DDBJ databases">
        <authorList>
            <person name="De Canck E."/>
        </authorList>
    </citation>
    <scope>NUCLEOTIDE SEQUENCE [LARGE SCALE GENOMIC DNA]</scope>
    <source>
        <strain evidence="3 4">LMG 3431</strain>
    </source>
</reference>
<name>A0A6S6YJW6_9BURK</name>
<evidence type="ECO:0000313" key="3">
    <source>
        <dbReference type="EMBL" id="CAB3624650.1"/>
    </source>
</evidence>
<organism evidence="3 4">
    <name type="scientific">Achromobacter pestifer</name>
    <dbReference type="NCBI Taxonomy" id="1353889"/>
    <lineage>
        <taxon>Bacteria</taxon>
        <taxon>Pseudomonadati</taxon>
        <taxon>Pseudomonadota</taxon>
        <taxon>Betaproteobacteria</taxon>
        <taxon>Burkholderiales</taxon>
        <taxon>Alcaligenaceae</taxon>
        <taxon>Achromobacter</taxon>
    </lineage>
</organism>
<feature type="compositionally biased region" description="Polar residues" evidence="1">
    <location>
        <begin position="1"/>
        <end position="16"/>
    </location>
</feature>
<feature type="compositionally biased region" description="Basic and acidic residues" evidence="1">
    <location>
        <begin position="17"/>
        <end position="37"/>
    </location>
</feature>
<proteinExistence type="predicted"/>
<feature type="domain" description="Bbp19-like phage" evidence="2">
    <location>
        <begin position="39"/>
        <end position="102"/>
    </location>
</feature>
<dbReference type="Pfam" id="PF25181">
    <property type="entry name" value="Phage_Bbp19"/>
    <property type="match status" value="1"/>
</dbReference>
<dbReference type="InterPro" id="IPR057447">
    <property type="entry name" value="Bbp19-like_phage"/>
</dbReference>
<evidence type="ECO:0000259" key="2">
    <source>
        <dbReference type="Pfam" id="PF25181"/>
    </source>
</evidence>
<sequence length="120" mass="14070">MRMSSTTYDPLNPSVTDTDREAKREDAKQESRLESDDLKWLMGNRRGRRIVWRLLSRAGVYRSSFSTNAMQMAFNEGNRNEGLRLIASLHQLCPERYAEMLQEQKKHDHRNPSDDRNNAN</sequence>
<dbReference type="Proteomes" id="UP000494108">
    <property type="component" value="Unassembled WGS sequence"/>
</dbReference>
<dbReference type="EMBL" id="CADIJX010000001">
    <property type="protein sequence ID" value="CAB3624650.1"/>
    <property type="molecule type" value="Genomic_DNA"/>
</dbReference>
<keyword evidence="4" id="KW-1185">Reference proteome</keyword>
<feature type="region of interest" description="Disordered" evidence="1">
    <location>
        <begin position="100"/>
        <end position="120"/>
    </location>
</feature>
<gene>
    <name evidence="3" type="ORF">LMG3431_00047</name>
</gene>
<evidence type="ECO:0000256" key="1">
    <source>
        <dbReference type="SAM" id="MobiDB-lite"/>
    </source>
</evidence>
<feature type="region of interest" description="Disordered" evidence="1">
    <location>
        <begin position="1"/>
        <end position="37"/>
    </location>
</feature>
<protein>
    <recommendedName>
        <fullName evidence="2">Bbp19-like phage domain-containing protein</fullName>
    </recommendedName>
</protein>